<name>A0A4Q4LYW2_9PLEO</name>
<evidence type="ECO:0000313" key="4">
    <source>
        <dbReference type="Proteomes" id="UP000292402"/>
    </source>
</evidence>
<dbReference type="EMBL" id="PDXF01000266">
    <property type="protein sequence ID" value="RYN81536.1"/>
    <property type="molecule type" value="Genomic_DNA"/>
</dbReference>
<accession>A0A4Q4LYW2</accession>
<reference evidence="2" key="3">
    <citation type="journal article" date="2019" name="J. ISSAAS">
        <title>Genomics, evolutionary history and diagnostics of the Alternaria alternata species group including apple and Asian pear pathotypes.</title>
        <authorList>
            <person name="Armitage A.D."/>
            <person name="Cockerton H.M."/>
            <person name="Sreenivasaprasad S."/>
            <person name="Woodhall J."/>
            <person name="Lane C."/>
            <person name="Harrison R.J."/>
            <person name="Clarkson J.P."/>
        </authorList>
    </citation>
    <scope>NUCLEOTIDE SEQUENCE</scope>
    <source>
        <strain evidence="2">FERA 1082</strain>
    </source>
</reference>
<evidence type="ECO:0000313" key="2">
    <source>
        <dbReference type="EMBL" id="RYN22617.1"/>
    </source>
</evidence>
<sequence length="132" mass="14945">MDSKYGTSQLINTVKEWCHTHKKITFDIQPFEQWFNALHGSGTKVEKLRDLGIEDEDAEKTVDFVHGANDDPAACLIVSALLLANNHLPPAEIQSDMKNEFKQGRLKDLYTSLKSGNSLYEQAFVEKIDQFS</sequence>
<proteinExistence type="predicted"/>
<dbReference type="EMBL" id="PDXB01000086">
    <property type="protein sequence ID" value="RYN15977.1"/>
    <property type="molecule type" value="Genomic_DNA"/>
</dbReference>
<dbReference type="AlphaFoldDB" id="A0A4Q4LYW2"/>
<organism evidence="2 4">
    <name type="scientific">Alternaria tenuissima</name>
    <dbReference type="NCBI Taxonomy" id="119927"/>
    <lineage>
        <taxon>Eukaryota</taxon>
        <taxon>Fungi</taxon>
        <taxon>Dikarya</taxon>
        <taxon>Ascomycota</taxon>
        <taxon>Pezizomycotina</taxon>
        <taxon>Dothideomycetes</taxon>
        <taxon>Pleosporomycetidae</taxon>
        <taxon>Pleosporales</taxon>
        <taxon>Pleosporineae</taxon>
        <taxon>Pleosporaceae</taxon>
        <taxon>Alternaria</taxon>
        <taxon>Alternaria sect. Alternaria</taxon>
        <taxon>Alternaria alternata complex</taxon>
    </lineage>
</organism>
<dbReference type="Proteomes" id="UP000292402">
    <property type="component" value="Unassembled WGS sequence"/>
</dbReference>
<evidence type="ECO:0000313" key="3">
    <source>
        <dbReference type="EMBL" id="RYN81536.1"/>
    </source>
</evidence>
<protein>
    <submittedName>
        <fullName evidence="2">Uncharacterized protein</fullName>
    </submittedName>
</protein>
<dbReference type="Proteomes" id="UP000293195">
    <property type="component" value="Unassembled WGS sequence"/>
</dbReference>
<dbReference type="Proteomes" id="UP000292340">
    <property type="component" value="Unassembled WGS sequence"/>
</dbReference>
<gene>
    <name evidence="2" type="ORF">AA0114_g12885</name>
    <name evidence="1" type="ORF">AA0115_g12637</name>
    <name evidence="3" type="ORF">AA0119_g13461</name>
</gene>
<reference evidence="1 4" key="2">
    <citation type="journal article" date="2019" name="bioRxiv">
        <title>Genomics, evolutionary history and diagnostics of the Alternaria alternata species group including apple and Asian pear pathotypes.</title>
        <authorList>
            <person name="Armitage A.D."/>
            <person name="Cockerton H.M."/>
            <person name="Sreenivasaprasad S."/>
            <person name="Woodhall J.W."/>
            <person name="Lane C.R."/>
            <person name="Harrison R.J."/>
            <person name="Clarkson J.P."/>
        </authorList>
    </citation>
    <scope>NUCLEOTIDE SEQUENCE [LARGE SCALE GENOMIC DNA]</scope>
    <source>
        <strain evidence="4">FERA 1082</strain>
        <strain evidence="1">FERA 1164</strain>
        <strain evidence="3">FERA 635</strain>
    </source>
</reference>
<reference evidence="1" key="1">
    <citation type="submission" date="2017-10" db="EMBL/GenBank/DDBJ databases">
        <authorList>
            <person name="Armitage A.D."/>
            <person name="Barbara D.J."/>
            <person name="Woodhall J.W."/>
            <person name="Sreenivasaprasad S."/>
            <person name="Lane C.R."/>
            <person name="Clarkson J.P."/>
            <person name="Harrison R.J."/>
        </authorList>
    </citation>
    <scope>NUCLEOTIDE SEQUENCE</scope>
    <source>
        <strain evidence="1">FERA 1164</strain>
        <strain evidence="3">FERA 635</strain>
    </source>
</reference>
<keyword evidence="5" id="KW-1185">Reference proteome</keyword>
<evidence type="ECO:0000313" key="5">
    <source>
        <dbReference type="Proteomes" id="UP000293195"/>
    </source>
</evidence>
<comment type="caution">
    <text evidence="2">The sequence shown here is derived from an EMBL/GenBank/DDBJ whole genome shotgun (WGS) entry which is preliminary data.</text>
</comment>
<dbReference type="EMBL" id="PDXA01000112">
    <property type="protein sequence ID" value="RYN22617.1"/>
    <property type="molecule type" value="Genomic_DNA"/>
</dbReference>
<evidence type="ECO:0000313" key="1">
    <source>
        <dbReference type="EMBL" id="RYN15977.1"/>
    </source>
</evidence>